<evidence type="ECO:0000313" key="6">
    <source>
        <dbReference type="EMBL" id="TGG91849.1"/>
    </source>
</evidence>
<dbReference type="SUPFAM" id="SSF55031">
    <property type="entry name" value="Bacterial exopeptidase dimerisation domain"/>
    <property type="match status" value="1"/>
</dbReference>
<comment type="caution">
    <text evidence="6">The sequence shown here is derived from an EMBL/GenBank/DDBJ whole genome shotgun (WGS) entry which is preliminary data.</text>
</comment>
<dbReference type="SUPFAM" id="SSF53187">
    <property type="entry name" value="Zn-dependent exopeptidases"/>
    <property type="match status" value="1"/>
</dbReference>
<comment type="similarity">
    <text evidence="1">Belongs to the peptidase M20 family.</text>
</comment>
<dbReference type="InterPro" id="IPR011650">
    <property type="entry name" value="Peptidase_M20_dimer"/>
</dbReference>
<feature type="binding site" evidence="3">
    <location>
        <position position="97"/>
    </location>
    <ligand>
        <name>Zn(2+)</name>
        <dbReference type="ChEBI" id="CHEBI:29105"/>
        <label>2</label>
    </ligand>
</feature>
<feature type="binding site" evidence="4">
    <location>
        <position position="289"/>
    </location>
    <ligand>
        <name>allantoate</name>
        <dbReference type="ChEBI" id="CHEBI:17536"/>
    </ligand>
</feature>
<protein>
    <submittedName>
        <fullName evidence="6">Zn-dependent hydrolase</fullName>
    </submittedName>
</protein>
<accession>A0A524RNJ7</accession>
<feature type="domain" description="Peptidase M20 dimerisation" evidence="5">
    <location>
        <begin position="213"/>
        <end position="309"/>
    </location>
</feature>
<feature type="binding site" evidence="3">
    <location>
        <position position="383"/>
    </location>
    <ligand>
        <name>Zn(2+)</name>
        <dbReference type="ChEBI" id="CHEBI:29105"/>
        <label>2</label>
    </ligand>
</feature>
<dbReference type="GO" id="GO:0016813">
    <property type="term" value="F:hydrolase activity, acting on carbon-nitrogen (but not peptide) bonds, in linear amidines"/>
    <property type="evidence" value="ECO:0007669"/>
    <property type="project" value="InterPro"/>
</dbReference>
<feature type="binding site" evidence="4">
    <location>
        <position position="216"/>
    </location>
    <ligand>
        <name>allantoate</name>
        <dbReference type="ChEBI" id="CHEBI:17536"/>
    </ligand>
</feature>
<feature type="binding site" evidence="4">
    <location>
        <position position="276"/>
    </location>
    <ligand>
        <name>allantoate</name>
        <dbReference type="ChEBI" id="CHEBI:17536"/>
    </ligand>
</feature>
<comment type="cofactor">
    <cofactor evidence="3">
        <name>Zn(2+)</name>
        <dbReference type="ChEBI" id="CHEBI:29105"/>
    </cofactor>
    <text evidence="3">Binds 2 Zn(2+) ions per subunit.</text>
</comment>
<dbReference type="Gene3D" id="3.40.630.10">
    <property type="entry name" value="Zn peptidases"/>
    <property type="match status" value="1"/>
</dbReference>
<dbReference type="PIRSF" id="PIRSF001235">
    <property type="entry name" value="Amidase_carbamoylase"/>
    <property type="match status" value="1"/>
</dbReference>
<feature type="binding site" evidence="3">
    <location>
        <position position="191"/>
    </location>
    <ligand>
        <name>Zn(2+)</name>
        <dbReference type="ChEBI" id="CHEBI:29105"/>
        <label>1</label>
    </ligand>
</feature>
<evidence type="ECO:0000256" key="4">
    <source>
        <dbReference type="PIRSR" id="PIRSR001235-2"/>
    </source>
</evidence>
<dbReference type="GO" id="GO:0046872">
    <property type="term" value="F:metal ion binding"/>
    <property type="evidence" value="ECO:0007669"/>
    <property type="project" value="UniProtKB-KW"/>
</dbReference>
<dbReference type="NCBIfam" id="NF006771">
    <property type="entry name" value="PRK09290.1-5"/>
    <property type="match status" value="1"/>
</dbReference>
<sequence length="413" mass="43901">MPRLLAKGVNAERLERSLAALSAIGGLESGAVRRLAFTAEDIEARTALCSWMEAASMTVRIDAGGNLIGRYSGLEDDLPVLATGSHIDTVPSGGRYDGALGVMAGLEVIRSLHGRRERLRHPIELIAFADEESTMVGCKSMAGLASADSLAYTTSIGEPIERCLKRIGGNWGRLREAARSPASLAGFIELHVEQGGVLEARGHAIGVVEGVVGQQRLTISVNGLANHAGTTPMHLRKDAMTAAARVVLAIEALARNHPGDPVATVGKMQVWPNAANIVPGRVDMTVDMRDLSLTVLDAMVADLHLRLTRIAGRTGTRITMTPQFSVKPTPAEPLIRQVIADAAADLGLSHSSLPSRASHDSQEIGRITPMGMIFVPSRGGLSHSCEEFTSPQQCADGAAVLLETLRRLDRQFD</sequence>
<evidence type="ECO:0000259" key="5">
    <source>
        <dbReference type="Pfam" id="PF07687"/>
    </source>
</evidence>
<dbReference type="Pfam" id="PF07687">
    <property type="entry name" value="M20_dimer"/>
    <property type="match status" value="1"/>
</dbReference>
<dbReference type="Gene3D" id="3.30.70.360">
    <property type="match status" value="1"/>
</dbReference>
<dbReference type="EMBL" id="SRMO01000071">
    <property type="protein sequence ID" value="TGG91849.1"/>
    <property type="molecule type" value="Genomic_DNA"/>
</dbReference>
<feature type="binding site" evidence="3">
    <location>
        <position position="132"/>
    </location>
    <ligand>
        <name>Zn(2+)</name>
        <dbReference type="ChEBI" id="CHEBI:29105"/>
        <label>2</label>
    </ligand>
</feature>
<reference evidence="6 7" key="1">
    <citation type="journal article" date="2019" name="mSystems">
        <title>Life at home and on the roam: Genomic adaptions reflect the dual lifestyle of an intracellular, facultative symbiont.</title>
        <authorList>
            <person name="Burgsdorf I."/>
        </authorList>
    </citation>
    <scope>NUCLEOTIDE SEQUENCE [LARGE SCALE GENOMIC DNA]</scope>
    <source>
        <strain evidence="6">277cV</strain>
    </source>
</reference>
<dbReference type="Proteomes" id="UP000317990">
    <property type="component" value="Unassembled WGS sequence"/>
</dbReference>
<dbReference type="PANTHER" id="PTHR32494:SF5">
    <property type="entry name" value="ALLANTOATE AMIDOHYDROLASE"/>
    <property type="match status" value="1"/>
</dbReference>
<proteinExistence type="inferred from homology"/>
<keyword evidence="3" id="KW-0479">Metal-binding</keyword>
<keyword evidence="3" id="KW-0862">Zinc</keyword>
<dbReference type="InterPro" id="IPR002933">
    <property type="entry name" value="Peptidase_M20"/>
</dbReference>
<evidence type="ECO:0000256" key="1">
    <source>
        <dbReference type="ARBA" id="ARBA00006153"/>
    </source>
</evidence>
<dbReference type="NCBIfam" id="TIGR01879">
    <property type="entry name" value="hydantase"/>
    <property type="match status" value="1"/>
</dbReference>
<dbReference type="InterPro" id="IPR010158">
    <property type="entry name" value="Amidase_Cbmase"/>
</dbReference>
<dbReference type="AlphaFoldDB" id="A0A524RNJ7"/>
<evidence type="ECO:0000256" key="2">
    <source>
        <dbReference type="ARBA" id="ARBA00022801"/>
    </source>
</evidence>
<organism evidence="6 7">
    <name type="scientific">Aphanocapsa feldmannii 277cV</name>
    <dbReference type="NCBI Taxonomy" id="2507553"/>
    <lineage>
        <taxon>Bacteria</taxon>
        <taxon>Bacillati</taxon>
        <taxon>Cyanobacteriota</taxon>
        <taxon>Cyanophyceae</taxon>
        <taxon>Oscillatoriophycideae</taxon>
        <taxon>Chroococcales</taxon>
        <taxon>Microcystaceae</taxon>
        <taxon>Aphanocapsa</taxon>
    </lineage>
</organism>
<gene>
    <name evidence="6" type="ORF">ERJ67_07570</name>
</gene>
<dbReference type="CDD" id="cd03884">
    <property type="entry name" value="M20_bAS"/>
    <property type="match status" value="1"/>
</dbReference>
<dbReference type="Pfam" id="PF01546">
    <property type="entry name" value="Peptidase_M20"/>
    <property type="match status" value="1"/>
</dbReference>
<feature type="binding site" evidence="3">
    <location>
        <position position="86"/>
    </location>
    <ligand>
        <name>Zn(2+)</name>
        <dbReference type="ChEBI" id="CHEBI:29105"/>
        <label>1</label>
    </ligand>
</feature>
<dbReference type="PANTHER" id="PTHR32494">
    <property type="entry name" value="ALLANTOATE DEIMINASE-RELATED"/>
    <property type="match status" value="1"/>
</dbReference>
<dbReference type="InterPro" id="IPR036264">
    <property type="entry name" value="Bact_exopeptidase_dim_dom"/>
</dbReference>
<feature type="binding site" evidence="3">
    <location>
        <position position="97"/>
    </location>
    <ligand>
        <name>Zn(2+)</name>
        <dbReference type="ChEBI" id="CHEBI:29105"/>
        <label>1</label>
    </ligand>
</feature>
<evidence type="ECO:0000256" key="3">
    <source>
        <dbReference type="PIRSR" id="PIRSR001235-1"/>
    </source>
</evidence>
<name>A0A524RNJ7_9CHRO</name>
<evidence type="ECO:0000313" key="7">
    <source>
        <dbReference type="Proteomes" id="UP000317990"/>
    </source>
</evidence>
<keyword evidence="2 6" id="KW-0378">Hydrolase</keyword>